<reference evidence="1 2" key="1">
    <citation type="journal article" date="2018" name="Front. Plant Sci.">
        <title>Red Clover (Trifolium pratense) and Zigzag Clover (T. medium) - A Picture of Genomic Similarities and Differences.</title>
        <authorList>
            <person name="Dluhosova J."/>
            <person name="Istvanek J."/>
            <person name="Nedelnik J."/>
            <person name="Repkova J."/>
        </authorList>
    </citation>
    <scope>NUCLEOTIDE SEQUENCE [LARGE SCALE GENOMIC DNA]</scope>
    <source>
        <strain evidence="2">cv. 10/8</strain>
        <tissue evidence="1">Leaf</tissue>
    </source>
</reference>
<name>A0A392WCY9_9FABA</name>
<dbReference type="Proteomes" id="UP000265520">
    <property type="component" value="Unassembled WGS sequence"/>
</dbReference>
<evidence type="ECO:0000313" key="2">
    <source>
        <dbReference type="Proteomes" id="UP000265520"/>
    </source>
</evidence>
<proteinExistence type="predicted"/>
<sequence length="55" mass="5939">MSSIFSAFEIHRGINLLLTNKLNFVPRDRPEDGCDGKGGSHCVVVKAAECCCISV</sequence>
<organism evidence="1 2">
    <name type="scientific">Trifolium medium</name>
    <dbReference type="NCBI Taxonomy" id="97028"/>
    <lineage>
        <taxon>Eukaryota</taxon>
        <taxon>Viridiplantae</taxon>
        <taxon>Streptophyta</taxon>
        <taxon>Embryophyta</taxon>
        <taxon>Tracheophyta</taxon>
        <taxon>Spermatophyta</taxon>
        <taxon>Magnoliopsida</taxon>
        <taxon>eudicotyledons</taxon>
        <taxon>Gunneridae</taxon>
        <taxon>Pentapetalae</taxon>
        <taxon>rosids</taxon>
        <taxon>fabids</taxon>
        <taxon>Fabales</taxon>
        <taxon>Fabaceae</taxon>
        <taxon>Papilionoideae</taxon>
        <taxon>50 kb inversion clade</taxon>
        <taxon>NPAAA clade</taxon>
        <taxon>Hologalegina</taxon>
        <taxon>IRL clade</taxon>
        <taxon>Trifolieae</taxon>
        <taxon>Trifolium</taxon>
    </lineage>
</organism>
<keyword evidence="2" id="KW-1185">Reference proteome</keyword>
<dbReference type="AlphaFoldDB" id="A0A392WCY9"/>
<protein>
    <submittedName>
        <fullName evidence="1">Uncharacterized protein</fullName>
    </submittedName>
</protein>
<feature type="non-terminal residue" evidence="1">
    <location>
        <position position="55"/>
    </location>
</feature>
<dbReference type="EMBL" id="LXQA011418854">
    <property type="protein sequence ID" value="MCI96590.1"/>
    <property type="molecule type" value="Genomic_DNA"/>
</dbReference>
<comment type="caution">
    <text evidence="1">The sequence shown here is derived from an EMBL/GenBank/DDBJ whole genome shotgun (WGS) entry which is preliminary data.</text>
</comment>
<evidence type="ECO:0000313" key="1">
    <source>
        <dbReference type="EMBL" id="MCI96590.1"/>
    </source>
</evidence>
<accession>A0A392WCY9</accession>